<feature type="DNA-binding region" description="H-T-H motif" evidence="2">
    <location>
        <begin position="23"/>
        <end position="42"/>
    </location>
</feature>
<evidence type="ECO:0000256" key="2">
    <source>
        <dbReference type="PROSITE-ProRule" id="PRU00335"/>
    </source>
</evidence>
<dbReference type="Gene3D" id="1.10.10.60">
    <property type="entry name" value="Homeodomain-like"/>
    <property type="match status" value="1"/>
</dbReference>
<evidence type="ECO:0000259" key="4">
    <source>
        <dbReference type="PROSITE" id="PS50977"/>
    </source>
</evidence>
<keyword evidence="6" id="KW-1185">Reference proteome</keyword>
<sequence>MTDSAIPQDALRLLISDGFEATSVDQLAAAAGISRSTFFRRYGSKEGMVFADLDGILAAVEHGLAPLRELADPMPGNGAAAGLCREAHAGRDRPGTPEAEILETLLATAFSVFDHHTGHAEVSRLRHRLLTAVPALRDRELVSTHRYERAFRRALRPLLEEDATSAALAAAIVAVHNTRLREWLRAEDQAAAATAAARARLEADLRGVVGQLLRIPPAAGGSGEGATGGTPGPSHGPRRPASVVVTVLEAGLDGGLDEAAVLEAVRAQLRGRPAPPPAQAE</sequence>
<keyword evidence="1 2" id="KW-0238">DNA-binding</keyword>
<evidence type="ECO:0000256" key="1">
    <source>
        <dbReference type="ARBA" id="ARBA00023125"/>
    </source>
</evidence>
<dbReference type="InterPro" id="IPR001647">
    <property type="entry name" value="HTH_TetR"/>
</dbReference>
<feature type="domain" description="HTH tetR-type" evidence="4">
    <location>
        <begin position="1"/>
        <end position="60"/>
    </location>
</feature>
<dbReference type="PROSITE" id="PS50977">
    <property type="entry name" value="HTH_TETR_2"/>
    <property type="match status" value="1"/>
</dbReference>
<comment type="caution">
    <text evidence="5">The sequence shown here is derived from an EMBL/GenBank/DDBJ whole genome shotgun (WGS) entry which is preliminary data.</text>
</comment>
<dbReference type="RefSeq" id="WP_344883013.1">
    <property type="nucleotide sequence ID" value="NZ_BAABCJ010000002.1"/>
</dbReference>
<accession>A0ABP7DHD2</accession>
<dbReference type="Pfam" id="PF00440">
    <property type="entry name" value="TetR_N"/>
    <property type="match status" value="1"/>
</dbReference>
<evidence type="ECO:0000313" key="5">
    <source>
        <dbReference type="EMBL" id="GAA3704361.1"/>
    </source>
</evidence>
<feature type="region of interest" description="Disordered" evidence="3">
    <location>
        <begin position="216"/>
        <end position="241"/>
    </location>
</feature>
<name>A0ABP7DHD2_9MICC</name>
<dbReference type="Proteomes" id="UP001501536">
    <property type="component" value="Unassembled WGS sequence"/>
</dbReference>
<reference evidence="6" key="1">
    <citation type="journal article" date="2019" name="Int. J. Syst. Evol. Microbiol.">
        <title>The Global Catalogue of Microorganisms (GCM) 10K type strain sequencing project: providing services to taxonomists for standard genome sequencing and annotation.</title>
        <authorList>
            <consortium name="The Broad Institute Genomics Platform"/>
            <consortium name="The Broad Institute Genome Sequencing Center for Infectious Disease"/>
            <person name="Wu L."/>
            <person name="Ma J."/>
        </authorList>
    </citation>
    <scope>NUCLEOTIDE SEQUENCE [LARGE SCALE GENOMIC DNA]</scope>
    <source>
        <strain evidence="6">JCM 16961</strain>
    </source>
</reference>
<dbReference type="Gene3D" id="1.10.357.10">
    <property type="entry name" value="Tetracycline Repressor, domain 2"/>
    <property type="match status" value="1"/>
</dbReference>
<dbReference type="EMBL" id="BAABCJ010000002">
    <property type="protein sequence ID" value="GAA3704361.1"/>
    <property type="molecule type" value="Genomic_DNA"/>
</dbReference>
<evidence type="ECO:0000313" key="6">
    <source>
        <dbReference type="Proteomes" id="UP001501536"/>
    </source>
</evidence>
<feature type="compositionally biased region" description="Gly residues" evidence="3">
    <location>
        <begin position="220"/>
        <end position="231"/>
    </location>
</feature>
<organism evidence="5 6">
    <name type="scientific">Zhihengliuella alba</name>
    <dbReference type="NCBI Taxonomy" id="547018"/>
    <lineage>
        <taxon>Bacteria</taxon>
        <taxon>Bacillati</taxon>
        <taxon>Actinomycetota</taxon>
        <taxon>Actinomycetes</taxon>
        <taxon>Micrococcales</taxon>
        <taxon>Micrococcaceae</taxon>
        <taxon>Zhihengliuella</taxon>
    </lineage>
</organism>
<protein>
    <recommendedName>
        <fullName evidence="4">HTH tetR-type domain-containing protein</fullName>
    </recommendedName>
</protein>
<gene>
    <name evidence="5" type="ORF">GCM10022377_17540</name>
</gene>
<dbReference type="SUPFAM" id="SSF46689">
    <property type="entry name" value="Homeodomain-like"/>
    <property type="match status" value="1"/>
</dbReference>
<proteinExistence type="predicted"/>
<evidence type="ECO:0000256" key="3">
    <source>
        <dbReference type="SAM" id="MobiDB-lite"/>
    </source>
</evidence>
<dbReference type="InterPro" id="IPR009057">
    <property type="entry name" value="Homeodomain-like_sf"/>
</dbReference>